<protein>
    <recommendedName>
        <fullName evidence="2">MIF4G domain-containing protein</fullName>
    </recommendedName>
</protein>
<feature type="compositionally biased region" description="Basic and acidic residues" evidence="1">
    <location>
        <begin position="315"/>
        <end position="326"/>
    </location>
</feature>
<feature type="domain" description="MIF4G" evidence="2">
    <location>
        <begin position="57"/>
        <end position="251"/>
    </location>
</feature>
<feature type="region of interest" description="Disordered" evidence="1">
    <location>
        <begin position="1"/>
        <end position="51"/>
    </location>
</feature>
<dbReference type="PANTHER" id="PTHR12839:SF7">
    <property type="entry name" value="REGULATOR OF NONSENSE TRANSCRIPTS 2"/>
    <property type="match status" value="1"/>
</dbReference>
<dbReference type="EMBL" id="OX459938">
    <property type="protein sequence ID" value="CAI9160252.1"/>
    <property type="molecule type" value="Genomic_DNA"/>
</dbReference>
<organism evidence="3 4">
    <name type="scientific">Rangifer tarandus platyrhynchus</name>
    <name type="common">Svalbard reindeer</name>
    <dbReference type="NCBI Taxonomy" id="3082113"/>
    <lineage>
        <taxon>Eukaryota</taxon>
        <taxon>Metazoa</taxon>
        <taxon>Chordata</taxon>
        <taxon>Craniata</taxon>
        <taxon>Vertebrata</taxon>
        <taxon>Euteleostomi</taxon>
        <taxon>Mammalia</taxon>
        <taxon>Eutheria</taxon>
        <taxon>Laurasiatheria</taxon>
        <taxon>Artiodactyla</taxon>
        <taxon>Ruminantia</taxon>
        <taxon>Pecora</taxon>
        <taxon>Cervidae</taxon>
        <taxon>Odocoileinae</taxon>
        <taxon>Rangifer</taxon>
    </lineage>
</organism>
<dbReference type="Gene3D" id="1.25.40.180">
    <property type="match status" value="1"/>
</dbReference>
<evidence type="ECO:0000256" key="1">
    <source>
        <dbReference type="SAM" id="MobiDB-lite"/>
    </source>
</evidence>
<sequence>MEMAAAAFFRPGAAERKKPASMEEKESLLNSKEKDCSERRPVNSREKPKEEIKLTAKKEFIKVPEDKKKIKEKKKTRNARKKKKKSKYIAEAVASIVEAKLKISDVNCAVHLCSLFHQRYADFAPSLLQVWKKHFEARKEEKTPNITKLRTDLRFIAELTIVGIFTDKEGLSLIYEQLKNIINADRESHTHVSVVISFCQHCGDDIAGLVPRRVKSAAEKFNLSFPPSEIISPEKQQPFQNLLKEYFTSLTKHLKRDHRELQNTERQNRHILHSKGELSEDRHKQYEEFAMSHQKLLANSQSLADLLDENMPDLPQDKPTPEEHGPGIDIFTPSKPGEYDLEGGIWEDEDARNFYENLIDLKAFVPAILFKDNGKKLSE</sequence>
<reference evidence="3" key="1">
    <citation type="submission" date="2023-04" db="EMBL/GenBank/DDBJ databases">
        <authorList>
            <consortium name="ELIXIR-Norway"/>
        </authorList>
    </citation>
    <scope>NUCLEOTIDE SEQUENCE [LARGE SCALE GENOMIC DNA]</scope>
</reference>
<evidence type="ECO:0000313" key="3">
    <source>
        <dbReference type="EMBL" id="CAI9160252.1"/>
    </source>
</evidence>
<name>A0ABN8YFC0_RANTA</name>
<dbReference type="Pfam" id="PF02854">
    <property type="entry name" value="MIF4G"/>
    <property type="match status" value="1"/>
</dbReference>
<proteinExistence type="predicted"/>
<feature type="compositionally biased region" description="Low complexity" evidence="1">
    <location>
        <begin position="1"/>
        <end position="12"/>
    </location>
</feature>
<keyword evidence="4" id="KW-1185">Reference proteome</keyword>
<dbReference type="SMART" id="SM00543">
    <property type="entry name" value="MIF4G"/>
    <property type="match status" value="1"/>
</dbReference>
<feature type="region of interest" description="Disordered" evidence="1">
    <location>
        <begin position="311"/>
        <end position="334"/>
    </location>
</feature>
<dbReference type="InterPro" id="IPR039762">
    <property type="entry name" value="Nmd2/UPF2"/>
</dbReference>
<dbReference type="PANTHER" id="PTHR12839">
    <property type="entry name" value="NONSENSE-MEDIATED MRNA DECAY PROTEIN 2 UP-FRAMESHIFT SUPPRESSOR 2"/>
    <property type="match status" value="1"/>
</dbReference>
<accession>A0ABN8YFC0</accession>
<dbReference type="Proteomes" id="UP001176941">
    <property type="component" value="Chromosome 2"/>
</dbReference>
<feature type="compositionally biased region" description="Basic and acidic residues" evidence="1">
    <location>
        <begin position="13"/>
        <end position="51"/>
    </location>
</feature>
<dbReference type="InterPro" id="IPR003890">
    <property type="entry name" value="MIF4G-like_typ-3"/>
</dbReference>
<evidence type="ECO:0000259" key="2">
    <source>
        <dbReference type="SMART" id="SM00543"/>
    </source>
</evidence>
<dbReference type="SUPFAM" id="SSF48371">
    <property type="entry name" value="ARM repeat"/>
    <property type="match status" value="1"/>
</dbReference>
<dbReference type="InterPro" id="IPR016024">
    <property type="entry name" value="ARM-type_fold"/>
</dbReference>
<evidence type="ECO:0000313" key="4">
    <source>
        <dbReference type="Proteomes" id="UP001176941"/>
    </source>
</evidence>
<gene>
    <name evidence="3" type="ORF">MRATA1EN1_LOCUS9214</name>
</gene>